<dbReference type="EMBL" id="FONW01000011">
    <property type="protein sequence ID" value="SFF63570.1"/>
    <property type="molecule type" value="Genomic_DNA"/>
</dbReference>
<gene>
    <name evidence="2" type="ORF">SAMN05216283_11183</name>
</gene>
<name>A0A1I2KBI5_9BACT</name>
<dbReference type="STRING" id="655355.SAMN05216283_11183"/>
<dbReference type="AlphaFoldDB" id="A0A1I2KBI5"/>
<dbReference type="Gene3D" id="3.40.250.10">
    <property type="entry name" value="Rhodanese-like domain"/>
    <property type="match status" value="1"/>
</dbReference>
<evidence type="ECO:0000313" key="3">
    <source>
        <dbReference type="Proteomes" id="UP000198964"/>
    </source>
</evidence>
<feature type="domain" description="Rhodanese" evidence="1">
    <location>
        <begin position="59"/>
        <end position="150"/>
    </location>
</feature>
<evidence type="ECO:0000259" key="1">
    <source>
        <dbReference type="PROSITE" id="PS50206"/>
    </source>
</evidence>
<evidence type="ECO:0000313" key="2">
    <source>
        <dbReference type="EMBL" id="SFF63570.1"/>
    </source>
</evidence>
<proteinExistence type="predicted"/>
<reference evidence="2 3" key="1">
    <citation type="submission" date="2016-10" db="EMBL/GenBank/DDBJ databases">
        <authorList>
            <person name="de Groot N.N."/>
        </authorList>
    </citation>
    <scope>NUCLEOTIDE SEQUENCE [LARGE SCALE GENOMIC DNA]</scope>
    <source>
        <strain evidence="2 3">CGMCC 1.9156</strain>
    </source>
</reference>
<sequence>MRPRLILASVIIPLGLIIAAVPENTTKPYKLTAEQLLNELKTDQQFVHPDQVADMLIQKDPSLQLIDVRSSAEFEKFSLPGAINVPLENLLSEDYEYYLNQDIKLNVFYSNGSTAANEAWMIARQLGYKNNYVLRGGLNFWVETIMNPQKPAETSPNEELARYDFRKAASSALGGGGAIAPAAEVDVPAAKPPIIKRKKKKTVQGGC</sequence>
<dbReference type="PANTHER" id="PTHR44086">
    <property type="entry name" value="THIOSULFATE SULFURTRANSFERASE RDL2, MITOCHONDRIAL-RELATED"/>
    <property type="match status" value="1"/>
</dbReference>
<organism evidence="2 3">
    <name type="scientific">Sunxiuqinia elliptica</name>
    <dbReference type="NCBI Taxonomy" id="655355"/>
    <lineage>
        <taxon>Bacteria</taxon>
        <taxon>Pseudomonadati</taxon>
        <taxon>Bacteroidota</taxon>
        <taxon>Bacteroidia</taxon>
        <taxon>Marinilabiliales</taxon>
        <taxon>Prolixibacteraceae</taxon>
        <taxon>Sunxiuqinia</taxon>
    </lineage>
</organism>
<protein>
    <submittedName>
        <fullName evidence="2">Rhodanese-related sulfurtransferase</fullName>
    </submittedName>
</protein>
<dbReference type="SMART" id="SM00450">
    <property type="entry name" value="RHOD"/>
    <property type="match status" value="1"/>
</dbReference>
<dbReference type="GO" id="GO:0004792">
    <property type="term" value="F:thiosulfate-cyanide sulfurtransferase activity"/>
    <property type="evidence" value="ECO:0007669"/>
    <property type="project" value="TreeGrafter"/>
</dbReference>
<dbReference type="PANTHER" id="PTHR44086:SF10">
    <property type="entry name" value="THIOSULFATE SULFURTRANSFERASE_RHODANESE-LIKE DOMAIN-CONTAINING PROTEIN 3"/>
    <property type="match status" value="1"/>
</dbReference>
<dbReference type="SUPFAM" id="SSF52821">
    <property type="entry name" value="Rhodanese/Cell cycle control phosphatase"/>
    <property type="match status" value="1"/>
</dbReference>
<dbReference type="CDD" id="cd00158">
    <property type="entry name" value="RHOD"/>
    <property type="match status" value="1"/>
</dbReference>
<dbReference type="Proteomes" id="UP000198964">
    <property type="component" value="Unassembled WGS sequence"/>
</dbReference>
<keyword evidence="3" id="KW-1185">Reference proteome</keyword>
<dbReference type="RefSeq" id="WP_093921091.1">
    <property type="nucleotide sequence ID" value="NZ_FONW01000011.1"/>
</dbReference>
<dbReference type="InterPro" id="IPR036873">
    <property type="entry name" value="Rhodanese-like_dom_sf"/>
</dbReference>
<dbReference type="InterPro" id="IPR001763">
    <property type="entry name" value="Rhodanese-like_dom"/>
</dbReference>
<accession>A0A1I2KBI5</accession>
<dbReference type="PROSITE" id="PS50206">
    <property type="entry name" value="RHODANESE_3"/>
    <property type="match status" value="1"/>
</dbReference>
<dbReference type="Pfam" id="PF00581">
    <property type="entry name" value="Rhodanese"/>
    <property type="match status" value="1"/>
</dbReference>
<keyword evidence="2" id="KW-0808">Transferase</keyword>